<evidence type="ECO:0000313" key="3">
    <source>
        <dbReference type="EMBL" id="TDW24652.1"/>
    </source>
</evidence>
<feature type="region of interest" description="Disordered" evidence="1">
    <location>
        <begin position="100"/>
        <end position="123"/>
    </location>
</feature>
<dbReference type="SUPFAM" id="SSF47413">
    <property type="entry name" value="lambda repressor-like DNA-binding domains"/>
    <property type="match status" value="1"/>
</dbReference>
<feature type="transmembrane region" description="Helical" evidence="2">
    <location>
        <begin position="142"/>
        <end position="163"/>
    </location>
</feature>
<comment type="caution">
    <text evidence="3">The sequence shown here is derived from an EMBL/GenBank/DDBJ whole genome shotgun (WGS) entry which is preliminary data.</text>
</comment>
<dbReference type="GO" id="GO:0003677">
    <property type="term" value="F:DNA binding"/>
    <property type="evidence" value="ECO:0007669"/>
    <property type="project" value="InterPro"/>
</dbReference>
<keyword evidence="2" id="KW-0472">Membrane</keyword>
<keyword evidence="4" id="KW-1185">Reference proteome</keyword>
<dbReference type="Gene3D" id="1.10.260.40">
    <property type="entry name" value="lambda repressor-like DNA-binding domains"/>
    <property type="match status" value="1"/>
</dbReference>
<keyword evidence="2" id="KW-1133">Transmembrane helix</keyword>
<feature type="compositionally biased region" description="Polar residues" evidence="1">
    <location>
        <begin position="172"/>
        <end position="184"/>
    </location>
</feature>
<organism evidence="3 4">
    <name type="scientific">Breznakia blatticola</name>
    <dbReference type="NCBI Taxonomy" id="1754012"/>
    <lineage>
        <taxon>Bacteria</taxon>
        <taxon>Bacillati</taxon>
        <taxon>Bacillota</taxon>
        <taxon>Erysipelotrichia</taxon>
        <taxon>Erysipelotrichales</taxon>
        <taxon>Erysipelotrichaceae</taxon>
        <taxon>Breznakia</taxon>
    </lineage>
</organism>
<dbReference type="InterPro" id="IPR050400">
    <property type="entry name" value="Bact_Cytoskel_RodZ"/>
</dbReference>
<proteinExistence type="predicted"/>
<dbReference type="InterPro" id="IPR010982">
    <property type="entry name" value="Lambda_DNA-bd_dom_sf"/>
</dbReference>
<dbReference type="PANTHER" id="PTHR34475">
    <property type="match status" value="1"/>
</dbReference>
<name>A0A4R8A2I2_9FIRM</name>
<evidence type="ECO:0000256" key="2">
    <source>
        <dbReference type="SAM" id="Phobius"/>
    </source>
</evidence>
<dbReference type="EMBL" id="SODD01000008">
    <property type="protein sequence ID" value="TDW24652.1"/>
    <property type="molecule type" value="Genomic_DNA"/>
</dbReference>
<feature type="compositionally biased region" description="Basic and acidic residues" evidence="1">
    <location>
        <begin position="188"/>
        <end position="206"/>
    </location>
</feature>
<gene>
    <name evidence="3" type="ORF">EDD63_1085</name>
</gene>
<evidence type="ECO:0000313" key="4">
    <source>
        <dbReference type="Proteomes" id="UP000294743"/>
    </source>
</evidence>
<dbReference type="RefSeq" id="WP_166667533.1">
    <property type="nucleotide sequence ID" value="NZ_SODD01000008.1"/>
</dbReference>
<dbReference type="AlphaFoldDB" id="A0A4R8A2I2"/>
<protein>
    <submittedName>
        <fullName evidence="3">Cytoskeletal protein RodZ</fullName>
    </submittedName>
</protein>
<dbReference type="Proteomes" id="UP000294743">
    <property type="component" value="Unassembled WGS sequence"/>
</dbReference>
<sequence>MKEIGQQLKDIRLKKKYTYADIEKMTKMRPDQIEAIENGDFDFFENDISYLRFYVRKYAEVLGVNFDDIRDAYDTSVEEYTQTLSMKAIQEREELDQNIKQRREVPKAHTYTEPPVSANKDLKSIRQNVKQSSRFRKSKVDISLISLLVIVVVIVGVIIFAVFNNVFAPDDSSANNDKQSEVTPTPTPEKDNGDTDETKKEQEQEKNSVVFTQVNPSTYDITGVKLNDPLELDIRLENGTESWIRVYLNGQEVIIGDVYNSTSKIVYTGTAGANDIYTINFGNYADQKVSIYINGTKMTIDPSVAANGNVLDITLNVKGQ</sequence>
<accession>A0A4R8A2I2</accession>
<dbReference type="PANTHER" id="PTHR34475:SF1">
    <property type="entry name" value="CYTOSKELETON PROTEIN RODZ"/>
    <property type="match status" value="1"/>
</dbReference>
<reference evidence="3 4" key="1">
    <citation type="submission" date="2019-03" db="EMBL/GenBank/DDBJ databases">
        <title>Genomic Encyclopedia of Type Strains, Phase IV (KMG-IV): sequencing the most valuable type-strain genomes for metagenomic binning, comparative biology and taxonomic classification.</title>
        <authorList>
            <person name="Goeker M."/>
        </authorList>
    </citation>
    <scope>NUCLEOTIDE SEQUENCE [LARGE SCALE GENOMIC DNA]</scope>
    <source>
        <strain evidence="3 4">DSM 28867</strain>
    </source>
</reference>
<evidence type="ECO:0000256" key="1">
    <source>
        <dbReference type="SAM" id="MobiDB-lite"/>
    </source>
</evidence>
<keyword evidence="2" id="KW-0812">Transmembrane</keyword>
<feature type="region of interest" description="Disordered" evidence="1">
    <location>
        <begin position="172"/>
        <end position="209"/>
    </location>
</feature>
<dbReference type="Pfam" id="PF13413">
    <property type="entry name" value="HTH_25"/>
    <property type="match status" value="1"/>
</dbReference>